<dbReference type="EMBL" id="JAOVZQ010000001">
    <property type="protein sequence ID" value="MCY0095514.1"/>
    <property type="molecule type" value="Genomic_DNA"/>
</dbReference>
<gene>
    <name evidence="4" type="ORF">OEG82_16045</name>
</gene>
<keyword evidence="5" id="KW-1185">Reference proteome</keyword>
<dbReference type="Proteomes" id="UP001081283">
    <property type="component" value="Unassembled WGS sequence"/>
</dbReference>
<organism evidence="4 5">
    <name type="scientific">Hoeflea ulvae</name>
    <dbReference type="NCBI Taxonomy" id="2983764"/>
    <lineage>
        <taxon>Bacteria</taxon>
        <taxon>Pseudomonadati</taxon>
        <taxon>Pseudomonadota</taxon>
        <taxon>Alphaproteobacteria</taxon>
        <taxon>Hyphomicrobiales</taxon>
        <taxon>Rhizobiaceae</taxon>
        <taxon>Hoeflea</taxon>
    </lineage>
</organism>
<reference evidence="4" key="1">
    <citation type="submission" date="2022-10" db="EMBL/GenBank/DDBJ databases">
        <title>Hoeflea sp. J2-29, isolated from marine algae.</title>
        <authorList>
            <person name="Kristyanto S."/>
            <person name="Kim J.M."/>
            <person name="Jeon C.O."/>
        </authorList>
    </citation>
    <scope>NUCLEOTIDE SEQUENCE</scope>
    <source>
        <strain evidence="4">J2-29</strain>
    </source>
</reference>
<dbReference type="RefSeq" id="WP_267613395.1">
    <property type="nucleotide sequence ID" value="NZ_JAOVZQ010000001.1"/>
</dbReference>
<evidence type="ECO:0000313" key="4">
    <source>
        <dbReference type="EMBL" id="MCY0095514.1"/>
    </source>
</evidence>
<evidence type="ECO:0000256" key="1">
    <source>
        <dbReference type="ARBA" id="ARBA00022723"/>
    </source>
</evidence>
<sequence length="126" mass="14188">MGDHQTAWPTQLRVSADRKTLVVSFTDGRSYEIEAELLRVRSPSAEVQGHSPGQRVTVGGKREVCISKVLPVGNYAVRLAFDDGHDTGIFTWAFLSELGAEKDQRWGEYLAELEEKNMSRTQELMF</sequence>
<evidence type="ECO:0000313" key="5">
    <source>
        <dbReference type="Proteomes" id="UP001081283"/>
    </source>
</evidence>
<proteinExistence type="predicted"/>
<dbReference type="Gene3D" id="3.30.2020.30">
    <property type="match status" value="1"/>
</dbReference>
<dbReference type="PANTHER" id="PTHR35303:SF5">
    <property type="entry name" value="OS02G0197800 PROTEIN"/>
    <property type="match status" value="1"/>
</dbReference>
<evidence type="ECO:0000259" key="3">
    <source>
        <dbReference type="Pfam" id="PF06155"/>
    </source>
</evidence>
<protein>
    <submittedName>
        <fullName evidence="4">DUF971 domain-containing protein</fullName>
    </submittedName>
</protein>
<feature type="domain" description="Gamma-butyrobetaine hydroxylase-like N-terminal" evidence="3">
    <location>
        <begin position="13"/>
        <end position="95"/>
    </location>
</feature>
<dbReference type="Pfam" id="PF06155">
    <property type="entry name" value="GBBH-like_N"/>
    <property type="match status" value="1"/>
</dbReference>
<evidence type="ECO:0000256" key="2">
    <source>
        <dbReference type="ARBA" id="ARBA00023004"/>
    </source>
</evidence>
<comment type="caution">
    <text evidence="4">The sequence shown here is derived from an EMBL/GenBank/DDBJ whole genome shotgun (WGS) entry which is preliminary data.</text>
</comment>
<dbReference type="InterPro" id="IPR010376">
    <property type="entry name" value="GBBH-like_N"/>
</dbReference>
<keyword evidence="1" id="KW-0479">Metal-binding</keyword>
<dbReference type="InterPro" id="IPR038492">
    <property type="entry name" value="GBBH-like_N_sf"/>
</dbReference>
<dbReference type="PANTHER" id="PTHR35303">
    <property type="entry name" value="OS02G0197800 PROTEIN"/>
    <property type="match status" value="1"/>
</dbReference>
<accession>A0ABT3YHY2</accession>
<name>A0ABT3YHY2_9HYPH</name>
<keyword evidence="2" id="KW-0408">Iron</keyword>